<dbReference type="OrthoDB" id="5424021at2759"/>
<proteinExistence type="predicted"/>
<gene>
    <name evidence="2" type="ORF">KCU76_g16561</name>
</gene>
<feature type="non-terminal residue" evidence="2">
    <location>
        <position position="154"/>
    </location>
</feature>
<dbReference type="AlphaFoldDB" id="A0A9P8J0H5"/>
<reference evidence="2" key="2">
    <citation type="submission" date="2021-08" db="EMBL/GenBank/DDBJ databases">
        <authorList>
            <person name="Gostincar C."/>
            <person name="Sun X."/>
            <person name="Song Z."/>
            <person name="Gunde-Cimerman N."/>
        </authorList>
    </citation>
    <scope>NUCLEOTIDE SEQUENCE</scope>
    <source>
        <strain evidence="2">EXF-9911</strain>
    </source>
</reference>
<accession>A0A9P8J0H5</accession>
<protein>
    <submittedName>
        <fullName evidence="2">Uncharacterized protein</fullName>
    </submittedName>
</protein>
<reference evidence="2" key="1">
    <citation type="journal article" date="2021" name="J Fungi (Basel)">
        <title>Virulence traits and population genomics of the black yeast Aureobasidium melanogenum.</title>
        <authorList>
            <person name="Cernosa A."/>
            <person name="Sun X."/>
            <person name="Gostincar C."/>
            <person name="Fang C."/>
            <person name="Gunde-Cimerman N."/>
            <person name="Song Z."/>
        </authorList>
    </citation>
    <scope>NUCLEOTIDE SEQUENCE</scope>
    <source>
        <strain evidence="2">EXF-9911</strain>
    </source>
</reference>
<evidence type="ECO:0000313" key="2">
    <source>
        <dbReference type="EMBL" id="KAG9673127.1"/>
    </source>
</evidence>
<feature type="compositionally biased region" description="Polar residues" evidence="1">
    <location>
        <begin position="82"/>
        <end position="91"/>
    </location>
</feature>
<dbReference type="EMBL" id="JAHFXF010001200">
    <property type="protein sequence ID" value="KAG9673127.1"/>
    <property type="molecule type" value="Genomic_DNA"/>
</dbReference>
<sequence length="154" mass="17224">MQVPPNSVWSSMNYTPPRGSCNYKNGMISNKCPCLRFMLHPVKAATSFECDGCSHHASYHNLDNPSEDAILARWSAQEKAIITQQQPTTSSRNKRKRITSQPHDDRESTITITDDSPEVIEGALNASSRNNNNNNNNTVHPFSSIFSSRNSSQR</sequence>
<evidence type="ECO:0000256" key="1">
    <source>
        <dbReference type="SAM" id="MobiDB-lite"/>
    </source>
</evidence>
<feature type="region of interest" description="Disordered" evidence="1">
    <location>
        <begin position="80"/>
        <end position="154"/>
    </location>
</feature>
<comment type="caution">
    <text evidence="2">The sequence shown here is derived from an EMBL/GenBank/DDBJ whole genome shotgun (WGS) entry which is preliminary data.</text>
</comment>
<name>A0A9P8J0H5_AURME</name>
<feature type="compositionally biased region" description="Low complexity" evidence="1">
    <location>
        <begin position="130"/>
        <end position="154"/>
    </location>
</feature>
<dbReference type="Proteomes" id="UP000779574">
    <property type="component" value="Unassembled WGS sequence"/>
</dbReference>
<evidence type="ECO:0000313" key="3">
    <source>
        <dbReference type="Proteomes" id="UP000779574"/>
    </source>
</evidence>
<organism evidence="2 3">
    <name type="scientific">Aureobasidium melanogenum</name>
    <name type="common">Aureobasidium pullulans var. melanogenum</name>
    <dbReference type="NCBI Taxonomy" id="46634"/>
    <lineage>
        <taxon>Eukaryota</taxon>
        <taxon>Fungi</taxon>
        <taxon>Dikarya</taxon>
        <taxon>Ascomycota</taxon>
        <taxon>Pezizomycotina</taxon>
        <taxon>Dothideomycetes</taxon>
        <taxon>Dothideomycetidae</taxon>
        <taxon>Dothideales</taxon>
        <taxon>Saccotheciaceae</taxon>
        <taxon>Aureobasidium</taxon>
    </lineage>
</organism>